<keyword evidence="3" id="KW-1185">Reference proteome</keyword>
<dbReference type="AlphaFoldDB" id="A0A0D0CCB0"/>
<organism evidence="2 3">
    <name type="scientific">Paxillus rubicundulus Ve08.2h10</name>
    <dbReference type="NCBI Taxonomy" id="930991"/>
    <lineage>
        <taxon>Eukaryota</taxon>
        <taxon>Fungi</taxon>
        <taxon>Dikarya</taxon>
        <taxon>Basidiomycota</taxon>
        <taxon>Agaricomycotina</taxon>
        <taxon>Agaricomycetes</taxon>
        <taxon>Agaricomycetidae</taxon>
        <taxon>Boletales</taxon>
        <taxon>Paxilineae</taxon>
        <taxon>Paxillaceae</taxon>
        <taxon>Paxillus</taxon>
    </lineage>
</organism>
<reference evidence="2 3" key="1">
    <citation type="submission" date="2014-04" db="EMBL/GenBank/DDBJ databases">
        <authorList>
            <consortium name="DOE Joint Genome Institute"/>
            <person name="Kuo A."/>
            <person name="Kohler A."/>
            <person name="Jargeat P."/>
            <person name="Nagy L.G."/>
            <person name="Floudas D."/>
            <person name="Copeland A."/>
            <person name="Barry K.W."/>
            <person name="Cichocki N."/>
            <person name="Veneault-Fourrey C."/>
            <person name="LaButti K."/>
            <person name="Lindquist E.A."/>
            <person name="Lipzen A."/>
            <person name="Lundell T."/>
            <person name="Morin E."/>
            <person name="Murat C."/>
            <person name="Sun H."/>
            <person name="Tunlid A."/>
            <person name="Henrissat B."/>
            <person name="Grigoriev I.V."/>
            <person name="Hibbett D.S."/>
            <person name="Martin F."/>
            <person name="Nordberg H.P."/>
            <person name="Cantor M.N."/>
            <person name="Hua S.X."/>
        </authorList>
    </citation>
    <scope>NUCLEOTIDE SEQUENCE [LARGE SCALE GENOMIC DNA]</scope>
    <source>
        <strain evidence="2 3">Ve08.2h10</strain>
    </source>
</reference>
<sequence>MSNRGNGAELPEAIEPLRDQHPKSFTIPVVRGSHDKVHDAINTVVEEDNDQDQIHDHQMGHPGTSPSNDASSMMDPSEIKPSHTGSIESEMGPSEVQLSQKANALFAHRDFLKDAAKYNNS</sequence>
<protein>
    <submittedName>
        <fullName evidence="2">Uncharacterized protein</fullName>
    </submittedName>
</protein>
<dbReference type="EMBL" id="KN830077">
    <property type="protein sequence ID" value="KIK73128.1"/>
    <property type="molecule type" value="Genomic_DNA"/>
</dbReference>
<evidence type="ECO:0000256" key="1">
    <source>
        <dbReference type="SAM" id="MobiDB-lite"/>
    </source>
</evidence>
<dbReference type="InParanoid" id="A0A0D0CCB0"/>
<dbReference type="HOGENOM" id="CLU_2038810_0_0_1"/>
<evidence type="ECO:0000313" key="3">
    <source>
        <dbReference type="Proteomes" id="UP000054538"/>
    </source>
</evidence>
<gene>
    <name evidence="2" type="ORF">PAXRUDRAFT_21198</name>
</gene>
<dbReference type="Proteomes" id="UP000054538">
    <property type="component" value="Unassembled WGS sequence"/>
</dbReference>
<name>A0A0D0CCB0_9AGAM</name>
<evidence type="ECO:0000313" key="2">
    <source>
        <dbReference type="EMBL" id="KIK73128.1"/>
    </source>
</evidence>
<proteinExistence type="predicted"/>
<feature type="region of interest" description="Disordered" evidence="1">
    <location>
        <begin position="1"/>
        <end position="101"/>
    </location>
</feature>
<reference evidence="3" key="2">
    <citation type="submission" date="2015-01" db="EMBL/GenBank/DDBJ databases">
        <title>Evolutionary Origins and Diversification of the Mycorrhizal Mutualists.</title>
        <authorList>
            <consortium name="DOE Joint Genome Institute"/>
            <consortium name="Mycorrhizal Genomics Consortium"/>
            <person name="Kohler A."/>
            <person name="Kuo A."/>
            <person name="Nagy L.G."/>
            <person name="Floudas D."/>
            <person name="Copeland A."/>
            <person name="Barry K.W."/>
            <person name="Cichocki N."/>
            <person name="Veneault-Fourrey C."/>
            <person name="LaButti K."/>
            <person name="Lindquist E.A."/>
            <person name="Lipzen A."/>
            <person name="Lundell T."/>
            <person name="Morin E."/>
            <person name="Murat C."/>
            <person name="Riley R."/>
            <person name="Ohm R."/>
            <person name="Sun H."/>
            <person name="Tunlid A."/>
            <person name="Henrissat B."/>
            <person name="Grigoriev I.V."/>
            <person name="Hibbett D.S."/>
            <person name="Martin F."/>
        </authorList>
    </citation>
    <scope>NUCLEOTIDE SEQUENCE [LARGE SCALE GENOMIC DNA]</scope>
    <source>
        <strain evidence="3">Ve08.2h10</strain>
    </source>
</reference>
<accession>A0A0D0CCB0</accession>